<organism evidence="1">
    <name type="scientific">Siphoviridae sp. ctSOk3</name>
    <dbReference type="NCBI Taxonomy" id="2826342"/>
    <lineage>
        <taxon>Viruses</taxon>
        <taxon>Duplodnaviria</taxon>
        <taxon>Heunggongvirae</taxon>
        <taxon>Uroviricota</taxon>
        <taxon>Caudoviricetes</taxon>
    </lineage>
</organism>
<dbReference type="EMBL" id="BK015118">
    <property type="protein sequence ID" value="DAD91674.1"/>
    <property type="molecule type" value="Genomic_DNA"/>
</dbReference>
<proteinExistence type="predicted"/>
<name>A0A8S5NBN9_9CAUD</name>
<evidence type="ECO:0000313" key="1">
    <source>
        <dbReference type="EMBL" id="DAD91674.1"/>
    </source>
</evidence>
<accession>A0A8S5NBN9</accession>
<protein>
    <submittedName>
        <fullName evidence="1">Uncharacterized protein</fullName>
    </submittedName>
</protein>
<sequence length="72" mass="8672">MVIFAWRKKYLRFYLAVTKRLLIFATVKTENIVLKQGRDDIKPRNLLLRWAYFYAHIADHCNEDMADAFHVI</sequence>
<reference evidence="1" key="1">
    <citation type="journal article" date="2021" name="Proc. Natl. Acad. Sci. U.S.A.">
        <title>A Catalog of Tens of Thousands of Viruses from Human Metagenomes Reveals Hidden Associations with Chronic Diseases.</title>
        <authorList>
            <person name="Tisza M.J."/>
            <person name="Buck C.B."/>
        </authorList>
    </citation>
    <scope>NUCLEOTIDE SEQUENCE</scope>
    <source>
        <strain evidence="1">CtSOk3</strain>
    </source>
</reference>